<feature type="transmembrane region" description="Helical" evidence="12">
    <location>
        <begin position="414"/>
        <end position="434"/>
    </location>
</feature>
<feature type="region of interest" description="Disordered" evidence="11">
    <location>
        <begin position="476"/>
        <end position="508"/>
    </location>
</feature>
<dbReference type="InterPro" id="IPR002178">
    <property type="entry name" value="PTS_EIIA_type-2_dom"/>
</dbReference>
<dbReference type="PROSITE" id="PS51099">
    <property type="entry name" value="PTS_EIIB_TYPE_2"/>
    <property type="match status" value="1"/>
</dbReference>
<dbReference type="PANTHER" id="PTHR30505:SF28">
    <property type="entry name" value="PTS SYSTEM 2-O-ALPHA-MANNOSYL-D-GLYCERATE-SPECIFIC EIIABC COMPONENT"/>
    <property type="match status" value="1"/>
</dbReference>
<dbReference type="AlphaFoldDB" id="A0A377M464"/>
<feature type="domain" description="PTS EIIC type-2" evidence="15">
    <location>
        <begin position="286"/>
        <end position="508"/>
    </location>
</feature>
<dbReference type="Pfam" id="PF02378">
    <property type="entry name" value="PTS_EIIC"/>
    <property type="match status" value="1"/>
</dbReference>
<evidence type="ECO:0000256" key="10">
    <source>
        <dbReference type="ARBA" id="ARBA00023136"/>
    </source>
</evidence>
<feature type="transmembrane region" description="Helical" evidence="12">
    <location>
        <begin position="446"/>
        <end position="467"/>
    </location>
</feature>
<dbReference type="GO" id="GO:0022877">
    <property type="term" value="F:protein-N(PI)-phosphohistidine-fructose phosphotransferase system transporter activity"/>
    <property type="evidence" value="ECO:0007669"/>
    <property type="project" value="InterPro"/>
</dbReference>
<evidence type="ECO:0000256" key="6">
    <source>
        <dbReference type="ARBA" id="ARBA00022679"/>
    </source>
</evidence>
<dbReference type="NCBIfam" id="NF007293">
    <property type="entry name" value="PRK09765.1"/>
    <property type="match status" value="1"/>
</dbReference>
<evidence type="ECO:0000256" key="12">
    <source>
        <dbReference type="SAM" id="Phobius"/>
    </source>
</evidence>
<evidence type="ECO:0000256" key="7">
    <source>
        <dbReference type="ARBA" id="ARBA00022683"/>
    </source>
</evidence>
<dbReference type="SUPFAM" id="SSF55804">
    <property type="entry name" value="Phoshotransferase/anion transport protein"/>
    <property type="match status" value="1"/>
</dbReference>
<dbReference type="PROSITE" id="PS51094">
    <property type="entry name" value="PTS_EIIA_TYPE_2"/>
    <property type="match status" value="1"/>
</dbReference>
<dbReference type="PROSITE" id="PS00372">
    <property type="entry name" value="PTS_EIIA_TYPE_2_HIS"/>
    <property type="match status" value="1"/>
</dbReference>
<reference evidence="16 17" key="1">
    <citation type="submission" date="2018-06" db="EMBL/GenBank/DDBJ databases">
        <authorList>
            <consortium name="Pathogen Informatics"/>
            <person name="Doyle S."/>
        </authorList>
    </citation>
    <scope>NUCLEOTIDE SEQUENCE [LARGE SCALE GENOMIC DNA]</scope>
    <source>
        <strain evidence="16 17">NCTC10005</strain>
    </source>
</reference>
<evidence type="ECO:0000259" key="13">
    <source>
        <dbReference type="PROSITE" id="PS51094"/>
    </source>
</evidence>
<dbReference type="InterPro" id="IPR036095">
    <property type="entry name" value="PTS_EIIB-like_sf"/>
</dbReference>
<dbReference type="Pfam" id="PF00359">
    <property type="entry name" value="PTS_EIIA_2"/>
    <property type="match status" value="1"/>
</dbReference>
<dbReference type="Gene3D" id="3.40.930.10">
    <property type="entry name" value="Mannitol-specific EII, Chain A"/>
    <property type="match status" value="1"/>
</dbReference>
<evidence type="ECO:0000256" key="5">
    <source>
        <dbReference type="ARBA" id="ARBA00022597"/>
    </source>
</evidence>
<dbReference type="NCBIfam" id="TIGR00829">
    <property type="entry name" value="FRU"/>
    <property type="match status" value="1"/>
</dbReference>
<keyword evidence="2" id="KW-0813">Transport</keyword>
<dbReference type="CDD" id="cd05569">
    <property type="entry name" value="PTS_IIB_fructose"/>
    <property type="match status" value="1"/>
</dbReference>
<feature type="domain" description="PTS EIIB type-2" evidence="14">
    <location>
        <begin position="166"/>
        <end position="262"/>
    </location>
</feature>
<dbReference type="GO" id="GO:0005886">
    <property type="term" value="C:plasma membrane"/>
    <property type="evidence" value="ECO:0007669"/>
    <property type="project" value="UniProtKB-SubCell"/>
</dbReference>
<evidence type="ECO:0000256" key="8">
    <source>
        <dbReference type="ARBA" id="ARBA00022692"/>
    </source>
</evidence>
<organism evidence="16 17">
    <name type="scientific">Enterobacter cloacae</name>
    <dbReference type="NCBI Taxonomy" id="550"/>
    <lineage>
        <taxon>Bacteria</taxon>
        <taxon>Pseudomonadati</taxon>
        <taxon>Pseudomonadota</taxon>
        <taxon>Gammaproteobacteria</taxon>
        <taxon>Enterobacterales</taxon>
        <taxon>Enterobacteriaceae</taxon>
        <taxon>Enterobacter</taxon>
        <taxon>Enterobacter cloacae complex</taxon>
    </lineage>
</organism>
<dbReference type="InterPro" id="IPR050864">
    <property type="entry name" value="Bacterial_PTS_Sugar_Transport"/>
</dbReference>
<keyword evidence="8 12" id="KW-0812">Transmembrane</keyword>
<evidence type="ECO:0000256" key="3">
    <source>
        <dbReference type="ARBA" id="ARBA00022475"/>
    </source>
</evidence>
<dbReference type="PANTHER" id="PTHR30505">
    <property type="entry name" value="FRUCTOSE-LIKE PERMEASE"/>
    <property type="match status" value="1"/>
</dbReference>
<dbReference type="Gene3D" id="3.40.50.2300">
    <property type="match status" value="1"/>
</dbReference>
<evidence type="ECO:0000313" key="17">
    <source>
        <dbReference type="Proteomes" id="UP000255106"/>
    </source>
</evidence>
<feature type="domain" description="PTS EIIA type-2" evidence="13">
    <location>
        <begin position="5"/>
        <end position="151"/>
    </location>
</feature>
<dbReference type="InterPro" id="IPR003352">
    <property type="entry name" value="PTS_EIIC"/>
</dbReference>
<keyword evidence="6" id="KW-0808">Transferase</keyword>
<dbReference type="FunFam" id="3.40.50.2300:FF:000014">
    <property type="entry name" value="PTS system fructose-like transporter subunit IIB"/>
    <property type="match status" value="1"/>
</dbReference>
<comment type="subcellular location">
    <subcellularLocation>
        <location evidence="1">Cell inner membrane</location>
        <topology evidence="1">Multi-pass membrane protein</topology>
    </subcellularLocation>
</comment>
<keyword evidence="10 12" id="KW-0472">Membrane</keyword>
<feature type="transmembrane region" description="Helical" evidence="12">
    <location>
        <begin position="368"/>
        <end position="394"/>
    </location>
</feature>
<dbReference type="InterPro" id="IPR013014">
    <property type="entry name" value="PTS_EIIC_2"/>
</dbReference>
<evidence type="ECO:0000313" key="16">
    <source>
        <dbReference type="EMBL" id="STQ13274.1"/>
    </source>
</evidence>
<accession>A0A377M464</accession>
<dbReference type="InterPro" id="IPR004715">
    <property type="entry name" value="PTS_IIA_fruc"/>
</dbReference>
<dbReference type="InterPro" id="IPR016152">
    <property type="entry name" value="PTrfase/Anion_transptr"/>
</dbReference>
<evidence type="ECO:0000256" key="9">
    <source>
        <dbReference type="ARBA" id="ARBA00022989"/>
    </source>
</evidence>
<evidence type="ECO:0000259" key="14">
    <source>
        <dbReference type="PROSITE" id="PS51099"/>
    </source>
</evidence>
<keyword evidence="3" id="KW-1003">Cell membrane</keyword>
<sequence length="508" mass="53815">MNLTTLTDPRAVCVQAQFTRRDEAIRQLAMRLEALGKITDAEAFLVDVFQRESLGPTALGEGLAVPHGKSATVKEAAFAVATLCEPLEWEGVDGPEEVTLIFLLAIPPAEAGSTHIEVLTALTSRLADDDLRARVMAATTAEGVLTALDAAPGEQADAIQESAPTIVCVTACPAGIAHTYMAAEYLEKAGRRMGVNVVVEKQGANGIEGRLTSQQLQEARACIFAAEVAIKESERFAGIPTVSVPVAEPLRHAEALIERALALKPADAARHAPVDTETKKSVKTELKQALLSGISFAVPLIVAGGTVLAVSVLLAQILGLQHLFDQENSWLWMYRKLGGGMLGMLMVPVLAAYTAYSLADKPALTPGFAAGLAANMIGSGFLGAIAGGLIAGYLMRWVKNHIRLSSRFNGFLTFYLYPVIGVLGAGSLMLFVIGEPVAWINNALTAWLNGLSGANALLLARSLALCVRSIWAGRSTKPPTRSASGQWPTGCMAPMQFSPPSRWSRPLP</sequence>
<keyword evidence="4" id="KW-0597">Phosphoprotein</keyword>
<keyword evidence="5" id="KW-0762">Sugar transport</keyword>
<dbReference type="CDD" id="cd00211">
    <property type="entry name" value="PTS_IIA_fru"/>
    <property type="match status" value="1"/>
</dbReference>
<name>A0A377M464_ENTCL</name>
<gene>
    <name evidence="16" type="primary">hrsA_2</name>
    <name evidence="16" type="ORF">NCTC10005_06085</name>
</gene>
<keyword evidence="7" id="KW-0598">Phosphotransferase system</keyword>
<dbReference type="GO" id="GO:0090563">
    <property type="term" value="F:protein-phosphocysteine-sugar phosphotransferase activity"/>
    <property type="evidence" value="ECO:0007669"/>
    <property type="project" value="TreeGrafter"/>
</dbReference>
<dbReference type="GO" id="GO:0009401">
    <property type="term" value="P:phosphoenolpyruvate-dependent sugar phosphotransferase system"/>
    <property type="evidence" value="ECO:0007669"/>
    <property type="project" value="UniProtKB-KW"/>
</dbReference>
<feature type="transmembrane region" description="Helical" evidence="12">
    <location>
        <begin position="337"/>
        <end position="356"/>
    </location>
</feature>
<dbReference type="Proteomes" id="UP000255106">
    <property type="component" value="Unassembled WGS sequence"/>
</dbReference>
<keyword evidence="9 12" id="KW-1133">Transmembrane helix</keyword>
<dbReference type="InterPro" id="IPR003353">
    <property type="entry name" value="PTS_IIB_fruc"/>
</dbReference>
<protein>
    <submittedName>
        <fullName evidence="16">PTS system, fructose-specific II ABC component</fullName>
    </submittedName>
</protein>
<dbReference type="InterPro" id="IPR003501">
    <property type="entry name" value="PTS_EIIB_2/3"/>
</dbReference>
<dbReference type="InterPro" id="IPR013011">
    <property type="entry name" value="PTS_EIIB_2"/>
</dbReference>
<evidence type="ECO:0000256" key="1">
    <source>
        <dbReference type="ARBA" id="ARBA00004429"/>
    </source>
</evidence>
<dbReference type="EMBL" id="UGJB01000004">
    <property type="protein sequence ID" value="STQ13274.1"/>
    <property type="molecule type" value="Genomic_DNA"/>
</dbReference>
<dbReference type="NCBIfam" id="TIGR00848">
    <property type="entry name" value="fruA"/>
    <property type="match status" value="1"/>
</dbReference>
<feature type="compositionally biased region" description="Polar residues" evidence="11">
    <location>
        <begin position="477"/>
        <end position="487"/>
    </location>
</feature>
<evidence type="ECO:0000256" key="11">
    <source>
        <dbReference type="SAM" id="MobiDB-lite"/>
    </source>
</evidence>
<dbReference type="SUPFAM" id="SSF52794">
    <property type="entry name" value="PTS system IIB component-like"/>
    <property type="match status" value="1"/>
</dbReference>
<proteinExistence type="predicted"/>
<evidence type="ECO:0000256" key="2">
    <source>
        <dbReference type="ARBA" id="ARBA00022448"/>
    </source>
</evidence>
<evidence type="ECO:0000256" key="4">
    <source>
        <dbReference type="ARBA" id="ARBA00022553"/>
    </source>
</evidence>
<evidence type="ECO:0000259" key="15">
    <source>
        <dbReference type="PROSITE" id="PS51104"/>
    </source>
</evidence>
<dbReference type="Pfam" id="PF02302">
    <property type="entry name" value="PTS_IIB"/>
    <property type="match status" value="1"/>
</dbReference>
<dbReference type="PROSITE" id="PS51104">
    <property type="entry name" value="PTS_EIIC_TYPE_2"/>
    <property type="match status" value="1"/>
</dbReference>
<feature type="transmembrane region" description="Helical" evidence="12">
    <location>
        <begin position="289"/>
        <end position="316"/>
    </location>
</feature>